<keyword evidence="3" id="KW-1185">Reference proteome</keyword>
<comment type="caution">
    <text evidence="2">The sequence shown here is derived from an EMBL/GenBank/DDBJ whole genome shotgun (WGS) entry which is preliminary data.</text>
</comment>
<feature type="compositionally biased region" description="Polar residues" evidence="1">
    <location>
        <begin position="477"/>
        <end position="486"/>
    </location>
</feature>
<dbReference type="Pfam" id="PF20414">
    <property type="entry name" value="DUF6698"/>
    <property type="match status" value="1"/>
</dbReference>
<gene>
    <name evidence="2" type="ORF">F5878DRAFT_714018</name>
</gene>
<evidence type="ECO:0000313" key="3">
    <source>
        <dbReference type="Proteomes" id="UP001163846"/>
    </source>
</evidence>
<dbReference type="EMBL" id="MU807530">
    <property type="protein sequence ID" value="KAJ3831372.1"/>
    <property type="molecule type" value="Genomic_DNA"/>
</dbReference>
<dbReference type="AlphaFoldDB" id="A0AA38U2V1"/>
<reference evidence="2" key="1">
    <citation type="submission" date="2022-08" db="EMBL/GenBank/DDBJ databases">
        <authorList>
            <consortium name="DOE Joint Genome Institute"/>
            <person name="Min B."/>
            <person name="Riley R."/>
            <person name="Sierra-Patev S."/>
            <person name="Naranjo-Ortiz M."/>
            <person name="Looney B."/>
            <person name="Konkel Z."/>
            <person name="Slot J.C."/>
            <person name="Sakamoto Y."/>
            <person name="Steenwyk J.L."/>
            <person name="Rokas A."/>
            <person name="Carro J."/>
            <person name="Camarero S."/>
            <person name="Ferreira P."/>
            <person name="Molpeceres G."/>
            <person name="Ruiz-Duenas F.J."/>
            <person name="Serrano A."/>
            <person name="Henrissat B."/>
            <person name="Drula E."/>
            <person name="Hughes K.W."/>
            <person name="Mata J.L."/>
            <person name="Ishikawa N.K."/>
            <person name="Vargas-Isla R."/>
            <person name="Ushijima S."/>
            <person name="Smith C.A."/>
            <person name="Ahrendt S."/>
            <person name="Andreopoulos W."/>
            <person name="He G."/>
            <person name="Labutti K."/>
            <person name="Lipzen A."/>
            <person name="Ng V."/>
            <person name="Sandor L."/>
            <person name="Barry K."/>
            <person name="Martinez A.T."/>
            <person name="Xiao Y."/>
            <person name="Gibbons J.G."/>
            <person name="Terashima K."/>
            <person name="Hibbett D.S."/>
            <person name="Grigoriev I.V."/>
        </authorList>
    </citation>
    <scope>NUCLEOTIDE SEQUENCE</scope>
    <source>
        <strain evidence="2">TFB9207</strain>
    </source>
</reference>
<organism evidence="2 3">
    <name type="scientific">Lentinula raphanica</name>
    <dbReference type="NCBI Taxonomy" id="153919"/>
    <lineage>
        <taxon>Eukaryota</taxon>
        <taxon>Fungi</taxon>
        <taxon>Dikarya</taxon>
        <taxon>Basidiomycota</taxon>
        <taxon>Agaricomycotina</taxon>
        <taxon>Agaricomycetes</taxon>
        <taxon>Agaricomycetidae</taxon>
        <taxon>Agaricales</taxon>
        <taxon>Marasmiineae</taxon>
        <taxon>Omphalotaceae</taxon>
        <taxon>Lentinula</taxon>
    </lineage>
</organism>
<sequence length="513" mass="59020">MPVLPSLSRSGRQDRSASHSLSPLPRRTGSDRRDTRDTRSSPGPEARGRPRQRTDHRDTRSSPLPHSPRNRNDSRSRTVNDRRQEERIKDLERQLASARSKKENENRKRKAADPVTGDTPIFRRGRAIPKLVSVYEDLHTLLTQYDEYRDRKYHLGSPDDDDEEEDQLDLDEEKRAQELEEKRRLERGYNAILILNKSVFPKFLEKIKGAEGEHIIRELQKGANSSRAFDTSKVLNFIGDELNKEVQSINQTRLKEHEDRLRANSTNVTPASTSVLEQMEEFRSNSRDNRGLQNDITGRLLCPAEFDWNDLEVRAAVRAFNSEYDFGKTAHARCFYKEELFDPEDLDKGFLQSYLLLQVYRLIFTSPSSTKDQPQNVDSLPAAKKTKTSSGNHRAKVAQIIQMNEVKPRSIAYAAIHLHFALSDATHWTESHMGYNYLDLWNFVVDFFEDPGDEEGEKRAQELLKWWNDRIFTGTRSAANSRGTKMTSRKQDIAKRAPRPALQNLPSTSNGVA</sequence>
<name>A0AA38U2V1_9AGAR</name>
<evidence type="ECO:0000313" key="2">
    <source>
        <dbReference type="EMBL" id="KAJ3831372.1"/>
    </source>
</evidence>
<dbReference type="InterPro" id="IPR046521">
    <property type="entry name" value="DUF6698"/>
</dbReference>
<feature type="compositionally biased region" description="Basic and acidic residues" evidence="1">
    <location>
        <begin position="70"/>
        <end position="93"/>
    </location>
</feature>
<proteinExistence type="predicted"/>
<feature type="region of interest" description="Disordered" evidence="1">
    <location>
        <begin position="1"/>
        <end position="121"/>
    </location>
</feature>
<feature type="compositionally biased region" description="Basic and acidic residues" evidence="1">
    <location>
        <begin position="46"/>
        <end position="60"/>
    </location>
</feature>
<evidence type="ECO:0000256" key="1">
    <source>
        <dbReference type="SAM" id="MobiDB-lite"/>
    </source>
</evidence>
<feature type="compositionally biased region" description="Polar residues" evidence="1">
    <location>
        <begin position="368"/>
        <end position="378"/>
    </location>
</feature>
<feature type="region of interest" description="Disordered" evidence="1">
    <location>
        <begin position="368"/>
        <end position="394"/>
    </location>
</feature>
<protein>
    <submittedName>
        <fullName evidence="2">Uncharacterized protein</fullName>
    </submittedName>
</protein>
<dbReference type="Proteomes" id="UP001163846">
    <property type="component" value="Unassembled WGS sequence"/>
</dbReference>
<feature type="compositionally biased region" description="Basic and acidic residues" evidence="1">
    <location>
        <begin position="28"/>
        <end position="39"/>
    </location>
</feature>
<feature type="region of interest" description="Disordered" evidence="1">
    <location>
        <begin position="477"/>
        <end position="513"/>
    </location>
</feature>
<feature type="compositionally biased region" description="Polar residues" evidence="1">
    <location>
        <begin position="504"/>
        <end position="513"/>
    </location>
</feature>
<accession>A0AA38U2V1</accession>